<comment type="caution">
    <text evidence="1">The sequence shown here is derived from an EMBL/GenBank/DDBJ whole genome shotgun (WGS) entry which is preliminary data.</text>
</comment>
<evidence type="ECO:0000313" key="1">
    <source>
        <dbReference type="EMBL" id="EEG47620.1"/>
    </source>
</evidence>
<reference evidence="1 2" key="1">
    <citation type="submission" date="2009-01" db="EMBL/GenBank/DDBJ databases">
        <authorList>
            <person name="Fulton L."/>
            <person name="Clifton S."/>
            <person name="Fulton B."/>
            <person name="Xu J."/>
            <person name="Minx P."/>
            <person name="Pepin K.H."/>
            <person name="Johnson M."/>
            <person name="Bhonagiri V."/>
            <person name="Nash W.E."/>
            <person name="Mardis E.R."/>
            <person name="Wilson R.K."/>
        </authorList>
    </citation>
    <scope>NUCLEOTIDE SEQUENCE [LARGE SCALE GENOMIC DNA]</scope>
    <source>
        <strain evidence="2">DSM 10507 / JCM 14656 / S5a33</strain>
    </source>
</reference>
<reference evidence="1 2" key="2">
    <citation type="submission" date="2009-02" db="EMBL/GenBank/DDBJ databases">
        <title>Draft genome sequence of Blautia hydrogenotrophica DSM 10507 (Ruminococcus hydrogenotrophicus DSM 10507).</title>
        <authorList>
            <person name="Sudarsanam P."/>
            <person name="Ley R."/>
            <person name="Guruge J."/>
            <person name="Turnbaugh P.J."/>
            <person name="Mahowald M."/>
            <person name="Liep D."/>
            <person name="Gordon J."/>
        </authorList>
    </citation>
    <scope>NUCLEOTIDE SEQUENCE [LARGE SCALE GENOMIC DNA]</scope>
    <source>
        <strain evidence="2">DSM 10507 / JCM 14656 / S5a33</strain>
    </source>
</reference>
<dbReference type="AlphaFoldDB" id="C0CRK5"/>
<dbReference type="Proteomes" id="UP000003100">
    <property type="component" value="Unassembled WGS sequence"/>
</dbReference>
<dbReference type="EMBL" id="ACBZ01000187">
    <property type="protein sequence ID" value="EEG47620.1"/>
    <property type="molecule type" value="Genomic_DNA"/>
</dbReference>
<evidence type="ECO:0000313" key="2">
    <source>
        <dbReference type="Proteomes" id="UP000003100"/>
    </source>
</evidence>
<sequence>MISPVSGCGIAVDREGSLIYDINTSRGSGCVGVEYGVLSPAAGGESCKQDSFLLQ</sequence>
<name>C0CRK5_BLAHS</name>
<protein>
    <submittedName>
        <fullName evidence="1">Uncharacterized protein</fullName>
    </submittedName>
</protein>
<organism evidence="1 2">
    <name type="scientific">Blautia hydrogenotrophica (strain DSM 10507 / JCM 14656 / S5a33)</name>
    <name type="common">Ruminococcus hydrogenotrophicus</name>
    <dbReference type="NCBI Taxonomy" id="476272"/>
    <lineage>
        <taxon>Bacteria</taxon>
        <taxon>Bacillati</taxon>
        <taxon>Bacillota</taxon>
        <taxon>Clostridia</taxon>
        <taxon>Lachnospirales</taxon>
        <taxon>Lachnospiraceae</taxon>
        <taxon>Blautia</taxon>
    </lineage>
</organism>
<gene>
    <name evidence="1" type="ORF">RUMHYD_03519</name>
</gene>
<proteinExistence type="predicted"/>
<keyword evidence="2" id="KW-1185">Reference proteome</keyword>
<dbReference type="PATRIC" id="fig|476272.21.peg.195"/>
<accession>C0CRK5</accession>
<dbReference type="HOGENOM" id="CLU_3022865_0_0_9"/>